<protein>
    <submittedName>
        <fullName evidence="2">Tail length tape measure protein</fullName>
    </submittedName>
</protein>
<dbReference type="GeneID" id="26646084"/>
<name>S5MNW9_9CAUD</name>
<evidence type="ECO:0000313" key="3">
    <source>
        <dbReference type="Proteomes" id="UP000015096"/>
    </source>
</evidence>
<feature type="transmembrane region" description="Helical" evidence="1">
    <location>
        <begin position="345"/>
        <end position="366"/>
    </location>
</feature>
<dbReference type="OrthoDB" id="2467at10239"/>
<dbReference type="KEGG" id="vg:26646084"/>
<reference evidence="2 3" key="1">
    <citation type="journal article" date="2013" name="Genome Announc.">
        <title>Complete Genome Sequences of Five Paenibacillus larvae Bacteriophages.</title>
        <authorList>
            <person name="Sheflo M.A."/>
            <person name="Gardner A.V."/>
            <person name="Merrill B.D."/>
            <person name="Fisher J.N."/>
            <person name="Lunt B.L."/>
            <person name="Breakwell D.P."/>
            <person name="Grose J.H."/>
            <person name="Burnett S.H."/>
        </authorList>
    </citation>
    <scope>NUCLEOTIDE SEQUENCE [LARGE SCALE GENOMIC DNA]</scope>
</reference>
<keyword evidence="1" id="KW-0812">Transmembrane</keyword>
<keyword evidence="1" id="KW-0472">Membrane</keyword>
<accession>S5MNW9</accession>
<organism evidence="2 3">
    <name type="scientific">Brevibacillus phage Abouo</name>
    <dbReference type="NCBI Taxonomy" id="1296661"/>
    <lineage>
        <taxon>Viruses</taxon>
        <taxon>Duplodnaviria</taxon>
        <taxon>Heunggongvirae</taxon>
        <taxon>Uroviricota</taxon>
        <taxon>Caudoviricetes</taxon>
        <taxon>Abouovirus</taxon>
        <taxon>Abouovirus abouo</taxon>
    </lineage>
</organism>
<dbReference type="RefSeq" id="YP_009220077.1">
    <property type="nucleotide sequence ID" value="NC_029029.1"/>
</dbReference>
<keyword evidence="1" id="KW-1133">Transmembrane helix</keyword>
<gene>
    <name evidence="2" type="ORF">ABOUO_20</name>
</gene>
<evidence type="ECO:0000256" key="1">
    <source>
        <dbReference type="SAM" id="Phobius"/>
    </source>
</evidence>
<feature type="transmembrane region" description="Helical" evidence="1">
    <location>
        <begin position="313"/>
        <end position="339"/>
    </location>
</feature>
<dbReference type="EMBL" id="KC595517">
    <property type="protein sequence ID" value="AGR47460.1"/>
    <property type="molecule type" value="Genomic_DNA"/>
</dbReference>
<sequence>MATISSSLKLFDGFSGPLRQITQAMNMTIGVMRQMAVTTNADSSAIKTLDTVTRKLASAEVELASATRRAVSDQEHLRNSLGGTTGIGNRLITTLKGVASAYLGIHALAQLGGVTVGEAMKQQNYLDMFKARTGNHALGTRMFEEFKADALRAGADVAEYMQGALGNISVTTDIGQLKDLNMMAKQLAAFDNTGQGIQGAFFSLKEALSGDIVSLSERFNIGKQHIRDFKIDELGKKGDVQGFIKAFKLLLDKQNMGKKAFEEMLNSPLKQWEIMLNRMKSLFADAGKGAVTALMPMITTLNKAFESEKFMSFFVLLSKGLAIVATGLAYVVDGALWLWSVVDRYYPEILAFFLILSTAYLPALLVKVGSLTTALWGMIAPILASGAAWSIAHWPIVLVAIAVVSLIGTLRYFGVTTEEIVGFAVGLFYTFFASVYNGIAFLWNRVLAFAEFFVNVFIDPVYAVQKLFYDMAVLFGSHMYNMSRAAEDFAGNFMKVILRSINKTLEGFNWLAQKTNEMFGTDFKGAKLFDESNIHAVSNNIKSMMDMIERPTTDRNVVDLSKYRMAEKNLNQAFGEGYHKGFNLTAKFNTPFDPNVNGKINNIGKVDEVGKIKNKVDISNEDLKMMRELAEMKNIQNFVTLTPTVQVQTGDINKGADIDTVVAEITKKLQTDVANSAKGVYNHA</sequence>
<feature type="transmembrane region" description="Helical" evidence="1">
    <location>
        <begin position="396"/>
        <end position="413"/>
    </location>
</feature>
<feature type="transmembrane region" description="Helical" evidence="1">
    <location>
        <begin position="420"/>
        <end position="443"/>
    </location>
</feature>
<evidence type="ECO:0000313" key="2">
    <source>
        <dbReference type="EMBL" id="AGR47460.1"/>
    </source>
</evidence>
<dbReference type="Proteomes" id="UP000015096">
    <property type="component" value="Segment"/>
</dbReference>
<proteinExistence type="predicted"/>
<keyword evidence="3" id="KW-1185">Reference proteome</keyword>